<dbReference type="InterPro" id="IPR050309">
    <property type="entry name" value="Type-B_Carboxylest/Lipase"/>
</dbReference>
<dbReference type="InterPro" id="IPR029058">
    <property type="entry name" value="AB_hydrolase_fold"/>
</dbReference>
<gene>
    <name evidence="3" type="ORF">MNOR_LOCUS37965</name>
</gene>
<evidence type="ECO:0000313" key="3">
    <source>
        <dbReference type="EMBL" id="CAL4205904.1"/>
    </source>
</evidence>
<protein>
    <recommendedName>
        <fullName evidence="2">Carboxylesterase type B domain-containing protein</fullName>
    </recommendedName>
</protein>
<feature type="domain" description="Carboxylesterase type B" evidence="2">
    <location>
        <begin position="46"/>
        <end position="314"/>
    </location>
</feature>
<dbReference type="SUPFAM" id="SSF53474">
    <property type="entry name" value="alpha/beta-Hydrolases"/>
    <property type="match status" value="1"/>
</dbReference>
<keyword evidence="4" id="KW-1185">Reference proteome</keyword>
<evidence type="ECO:0000256" key="1">
    <source>
        <dbReference type="ARBA" id="ARBA00023180"/>
    </source>
</evidence>
<dbReference type="Pfam" id="PF00135">
    <property type="entry name" value="COesterase"/>
    <property type="match status" value="1"/>
</dbReference>
<name>A0AAV2SLS5_MEGNR</name>
<sequence>MTGTKHFTRDPFFPLLYLYSLGAQLSNANKLKIIMYNVIFMNYIFQKYEGVVPLAFSPVVDGSFRKEPFLTNLPAYLLPHTKMPVIMGTVPDEGLLFAASCMLHSENPRNASDLYRELAHIPFNFITNDMDLKNQPYMAKMGEKMYFSSEGKQNTEVLFNDMVEAMTDYYFTIPEYEAARQFSEANSTVYSYLMSYRDKDTPTWCLPIYNLLRKNEFSPALFDTGVSHGDDLIHIFSFPYTMGKFTQQDQDVSEILISMWTNFITTGSPQDASITDHTLWMPVDKKIEDVSYYNISPHPTMIQGTYKRKMINFWKKIVPELLNRSYLNSFANHCNRATHTSTK</sequence>
<dbReference type="Proteomes" id="UP001497623">
    <property type="component" value="Unassembled WGS sequence"/>
</dbReference>
<dbReference type="PANTHER" id="PTHR11559">
    <property type="entry name" value="CARBOXYLESTERASE"/>
    <property type="match status" value="1"/>
</dbReference>
<proteinExistence type="predicted"/>
<feature type="non-terminal residue" evidence="3">
    <location>
        <position position="343"/>
    </location>
</feature>
<dbReference type="InterPro" id="IPR002018">
    <property type="entry name" value="CarbesteraseB"/>
</dbReference>
<accession>A0AAV2SLS5</accession>
<reference evidence="3 4" key="1">
    <citation type="submission" date="2024-05" db="EMBL/GenBank/DDBJ databases">
        <authorList>
            <person name="Wallberg A."/>
        </authorList>
    </citation>
    <scope>NUCLEOTIDE SEQUENCE [LARGE SCALE GENOMIC DNA]</scope>
</reference>
<evidence type="ECO:0000313" key="4">
    <source>
        <dbReference type="Proteomes" id="UP001497623"/>
    </source>
</evidence>
<evidence type="ECO:0000259" key="2">
    <source>
        <dbReference type="Pfam" id="PF00135"/>
    </source>
</evidence>
<dbReference type="Gene3D" id="3.40.50.1820">
    <property type="entry name" value="alpha/beta hydrolase"/>
    <property type="match status" value="1"/>
</dbReference>
<keyword evidence="1" id="KW-0325">Glycoprotein</keyword>
<dbReference type="EMBL" id="CAXKWB010081457">
    <property type="protein sequence ID" value="CAL4205904.1"/>
    <property type="molecule type" value="Genomic_DNA"/>
</dbReference>
<organism evidence="3 4">
    <name type="scientific">Meganyctiphanes norvegica</name>
    <name type="common">Northern krill</name>
    <name type="synonym">Thysanopoda norvegica</name>
    <dbReference type="NCBI Taxonomy" id="48144"/>
    <lineage>
        <taxon>Eukaryota</taxon>
        <taxon>Metazoa</taxon>
        <taxon>Ecdysozoa</taxon>
        <taxon>Arthropoda</taxon>
        <taxon>Crustacea</taxon>
        <taxon>Multicrustacea</taxon>
        <taxon>Malacostraca</taxon>
        <taxon>Eumalacostraca</taxon>
        <taxon>Eucarida</taxon>
        <taxon>Euphausiacea</taxon>
        <taxon>Euphausiidae</taxon>
        <taxon>Meganyctiphanes</taxon>
    </lineage>
</organism>
<dbReference type="AlphaFoldDB" id="A0AAV2SLS5"/>
<comment type="caution">
    <text evidence="3">The sequence shown here is derived from an EMBL/GenBank/DDBJ whole genome shotgun (WGS) entry which is preliminary data.</text>
</comment>